<sequence length="253" mass="27107">MNKDGSHGHTCHCPAGKGGPVCASDTTASFNQTSQLAIVSAAPESSGAPYELSLSLRTTLPNCTSVVSGVDVLGRVVFAIDLREGLPAIQVMGVDERMQPNLKGETLNDGEYWKIAVMSQNATVKMLVWDAAMNKIAEATWPLPGTWRVFTTKFGGGSGDDQHQSAFTGCIRDVIINGKHVIPAEHAATSLNVALGCPRLTQCTNDTCSGNGKCVDLWDHYSCDCKRPFLPPQCAESLVESTFGRENVRSYAR</sequence>
<organism evidence="6 7">
    <name type="scientific">Plectus sambesii</name>
    <dbReference type="NCBI Taxonomy" id="2011161"/>
    <lineage>
        <taxon>Eukaryota</taxon>
        <taxon>Metazoa</taxon>
        <taxon>Ecdysozoa</taxon>
        <taxon>Nematoda</taxon>
        <taxon>Chromadorea</taxon>
        <taxon>Plectida</taxon>
        <taxon>Plectina</taxon>
        <taxon>Plectoidea</taxon>
        <taxon>Plectidae</taxon>
        <taxon>Plectus</taxon>
    </lineage>
</organism>
<dbReference type="PROSITE" id="PS50026">
    <property type="entry name" value="EGF_3"/>
    <property type="match status" value="2"/>
</dbReference>
<dbReference type="PROSITE" id="PS50025">
    <property type="entry name" value="LAM_G_DOMAIN"/>
    <property type="match status" value="1"/>
</dbReference>
<evidence type="ECO:0000313" key="7">
    <source>
        <dbReference type="WBParaSite" id="PSAMB.scaffold18548size922.g37609.t1"/>
    </source>
</evidence>
<dbReference type="SUPFAM" id="SSF49899">
    <property type="entry name" value="Concanavalin A-like lectins/glucanases"/>
    <property type="match status" value="1"/>
</dbReference>
<dbReference type="SUPFAM" id="SSF57196">
    <property type="entry name" value="EGF/Laminin"/>
    <property type="match status" value="1"/>
</dbReference>
<feature type="disulfide bond" evidence="3">
    <location>
        <begin position="170"/>
        <end position="197"/>
    </location>
</feature>
<evidence type="ECO:0000256" key="3">
    <source>
        <dbReference type="PROSITE-ProRule" id="PRU00122"/>
    </source>
</evidence>
<feature type="domain" description="Laminin G" evidence="4">
    <location>
        <begin position="26"/>
        <end position="197"/>
    </location>
</feature>
<evidence type="ECO:0000313" key="6">
    <source>
        <dbReference type="Proteomes" id="UP000887566"/>
    </source>
</evidence>
<evidence type="ECO:0000259" key="5">
    <source>
        <dbReference type="PROSITE" id="PS50026"/>
    </source>
</evidence>
<accession>A0A914VEG2</accession>
<keyword evidence="2" id="KW-0245">EGF-like domain</keyword>
<feature type="disulfide bond" evidence="2">
    <location>
        <begin position="225"/>
        <end position="234"/>
    </location>
</feature>
<dbReference type="Pfam" id="PF00008">
    <property type="entry name" value="EGF"/>
    <property type="match status" value="1"/>
</dbReference>
<dbReference type="PROSITE" id="PS01186">
    <property type="entry name" value="EGF_2"/>
    <property type="match status" value="1"/>
</dbReference>
<dbReference type="InterPro" id="IPR000742">
    <property type="entry name" value="EGF"/>
</dbReference>
<dbReference type="Gene3D" id="2.10.25.10">
    <property type="entry name" value="Laminin"/>
    <property type="match status" value="1"/>
</dbReference>
<dbReference type="AlphaFoldDB" id="A0A914VEG2"/>
<evidence type="ECO:0000256" key="2">
    <source>
        <dbReference type="PROSITE-ProRule" id="PRU00076"/>
    </source>
</evidence>
<dbReference type="WBParaSite" id="PSAMB.scaffold18548size922.g37609.t1">
    <property type="protein sequence ID" value="PSAMB.scaffold18548size922.g37609.t1"/>
    <property type="gene ID" value="PSAMB.scaffold18548size922.g37609"/>
</dbReference>
<feature type="disulfide bond" evidence="2">
    <location>
        <begin position="13"/>
        <end position="22"/>
    </location>
</feature>
<dbReference type="CDD" id="cd00054">
    <property type="entry name" value="EGF_CA"/>
    <property type="match status" value="1"/>
</dbReference>
<comment type="caution">
    <text evidence="2">Lacks conserved residue(s) required for the propagation of feature annotation.</text>
</comment>
<evidence type="ECO:0000259" key="4">
    <source>
        <dbReference type="PROSITE" id="PS50025"/>
    </source>
</evidence>
<dbReference type="Proteomes" id="UP000887566">
    <property type="component" value="Unplaced"/>
</dbReference>
<dbReference type="PROSITE" id="PS00010">
    <property type="entry name" value="ASX_HYDROXYL"/>
    <property type="match status" value="1"/>
</dbReference>
<evidence type="ECO:0000256" key="1">
    <source>
        <dbReference type="ARBA" id="ARBA00023157"/>
    </source>
</evidence>
<reference evidence="7" key="1">
    <citation type="submission" date="2022-11" db="UniProtKB">
        <authorList>
            <consortium name="WormBaseParasite"/>
        </authorList>
    </citation>
    <scope>IDENTIFICATION</scope>
</reference>
<keyword evidence="1 2" id="KW-1015">Disulfide bond</keyword>
<protein>
    <submittedName>
        <fullName evidence="7">EGF-like domain-containing protein</fullName>
    </submittedName>
</protein>
<feature type="domain" description="EGF-like" evidence="5">
    <location>
        <begin position="199"/>
        <end position="235"/>
    </location>
</feature>
<name>A0A914VEG2_9BILA</name>
<proteinExistence type="predicted"/>
<dbReference type="InterPro" id="IPR013320">
    <property type="entry name" value="ConA-like_dom_sf"/>
</dbReference>
<dbReference type="InterPro" id="IPR000152">
    <property type="entry name" value="EGF-type_Asp/Asn_hydroxyl_site"/>
</dbReference>
<dbReference type="InterPro" id="IPR001791">
    <property type="entry name" value="Laminin_G"/>
</dbReference>
<dbReference type="Gene3D" id="2.60.120.200">
    <property type="match status" value="1"/>
</dbReference>
<keyword evidence="6" id="KW-1185">Reference proteome</keyword>
<feature type="domain" description="EGF-like" evidence="5">
    <location>
        <begin position="1"/>
        <end position="23"/>
    </location>
</feature>
<dbReference type="PROSITE" id="PS00022">
    <property type="entry name" value="EGF_1"/>
    <property type="match status" value="1"/>
</dbReference>
<dbReference type="Pfam" id="PF02210">
    <property type="entry name" value="Laminin_G_2"/>
    <property type="match status" value="1"/>
</dbReference>